<keyword evidence="2" id="KW-0539">Nucleus</keyword>
<dbReference type="InterPro" id="IPR001138">
    <property type="entry name" value="Zn2Cys6_DnaBD"/>
</dbReference>
<dbReference type="GO" id="GO:0000976">
    <property type="term" value="F:transcription cis-regulatory region binding"/>
    <property type="evidence" value="ECO:0007669"/>
    <property type="project" value="TreeGrafter"/>
</dbReference>
<dbReference type="GO" id="GO:0000981">
    <property type="term" value="F:DNA-binding transcription factor activity, RNA polymerase II-specific"/>
    <property type="evidence" value="ECO:0007669"/>
    <property type="project" value="InterPro"/>
</dbReference>
<dbReference type="Proteomes" id="UP000434172">
    <property type="component" value="Unassembled WGS sequence"/>
</dbReference>
<evidence type="ECO:0000313" key="4">
    <source>
        <dbReference type="EMBL" id="KAF0318838.1"/>
    </source>
</evidence>
<accession>A0A8H3W0G0</accession>
<dbReference type="InterPro" id="IPR036864">
    <property type="entry name" value="Zn2-C6_fun-type_DNA-bd_sf"/>
</dbReference>
<sequence length="609" mass="67935">MVFYTGRFGHLPAESCPGSPVPTGPRQEVRLNSTPGYTPIPRFELIPGFTSNIGCFECSKRRISCDCTEPECEKCQSRGLRCSGLGIRHRFSDGIAARGFWVGKTIQEVFEGCAISPYLFSVTRFYFLTAVRRDAERQVKASSLDRISKPCPNSAKLCGELGSEEHFPQDNDQGLGHADIPASPSEINVDDNVESTEDVSNSEPLLQLQRPQESAQSRHIATTGIAQKHSCLRVQPSPAKVASWALPLLLHCSSRSNLLTPVFLELLNLLTVFLVSDHIAGEMGAIDGLHNGWRHLVLPIAHLDQLVLNSVLTVASFHRYGQRLSQSKNLDVRDDSLPAPPGLSYQLSTNANPPASQLYAWTIADLQRRDLGHSDQSSRLSILIAILVLLVAVMVTGSDDFPLLLFESALEAIGGVDSLGEDELSRFIVRQVHKMRVYAAPLINEQWGITTLSTHQNITQAFECIRHCSQHQPEHYSVTSLVMSLIQQSYDIYLDQARRDILSAASDSDSFPQFAESICRVQRFKETFESFPADSPGKQVLIWATFMAASDSVLEEHKSFFREVFASFYKRSGFENLRKGIDQLERVWKRRALGDRWISLLPQAKVFIM</sequence>
<reference evidence="4 5" key="1">
    <citation type="submission" date="2019-12" db="EMBL/GenBank/DDBJ databases">
        <title>A genome sequence resource for the geographically widespread anthracnose pathogen Colletotrichum asianum.</title>
        <authorList>
            <person name="Meng Y."/>
        </authorList>
    </citation>
    <scope>NUCLEOTIDE SEQUENCE [LARGE SCALE GENOMIC DNA]</scope>
    <source>
        <strain evidence="4 5">ICMP 18580</strain>
    </source>
</reference>
<dbReference type="GO" id="GO:0045944">
    <property type="term" value="P:positive regulation of transcription by RNA polymerase II"/>
    <property type="evidence" value="ECO:0007669"/>
    <property type="project" value="TreeGrafter"/>
</dbReference>
<dbReference type="SUPFAM" id="SSF57701">
    <property type="entry name" value="Zn2/Cys6 DNA-binding domain"/>
    <property type="match status" value="1"/>
</dbReference>
<evidence type="ECO:0000313" key="5">
    <source>
        <dbReference type="Proteomes" id="UP000434172"/>
    </source>
</evidence>
<dbReference type="InterPro" id="IPR021858">
    <property type="entry name" value="Fun_TF"/>
</dbReference>
<dbReference type="PANTHER" id="PTHR37534:SF17">
    <property type="entry name" value="ZN(2)-C6 FUNGAL-TYPE DOMAIN-CONTAINING PROTEIN"/>
    <property type="match status" value="1"/>
</dbReference>
<dbReference type="GO" id="GO:0008270">
    <property type="term" value="F:zinc ion binding"/>
    <property type="evidence" value="ECO:0007669"/>
    <property type="project" value="InterPro"/>
</dbReference>
<organism evidence="4 5">
    <name type="scientific">Colletotrichum asianum</name>
    <dbReference type="NCBI Taxonomy" id="702518"/>
    <lineage>
        <taxon>Eukaryota</taxon>
        <taxon>Fungi</taxon>
        <taxon>Dikarya</taxon>
        <taxon>Ascomycota</taxon>
        <taxon>Pezizomycotina</taxon>
        <taxon>Sordariomycetes</taxon>
        <taxon>Hypocreomycetidae</taxon>
        <taxon>Glomerellales</taxon>
        <taxon>Glomerellaceae</taxon>
        <taxon>Colletotrichum</taxon>
        <taxon>Colletotrichum gloeosporioides species complex</taxon>
    </lineage>
</organism>
<dbReference type="Pfam" id="PF11951">
    <property type="entry name" value="Fungal_trans_2"/>
    <property type="match status" value="1"/>
</dbReference>
<evidence type="ECO:0000259" key="3">
    <source>
        <dbReference type="PROSITE" id="PS50048"/>
    </source>
</evidence>
<protein>
    <recommendedName>
        <fullName evidence="3">Zn(2)-C6 fungal-type domain-containing protein</fullName>
    </recommendedName>
</protein>
<dbReference type="PROSITE" id="PS00463">
    <property type="entry name" value="ZN2_CY6_FUNGAL_1"/>
    <property type="match status" value="1"/>
</dbReference>
<proteinExistence type="predicted"/>
<name>A0A8H3W0G0_9PEZI</name>
<gene>
    <name evidence="4" type="ORF">GQ607_013970</name>
</gene>
<dbReference type="GO" id="GO:0005634">
    <property type="term" value="C:nucleus"/>
    <property type="evidence" value="ECO:0007669"/>
    <property type="project" value="UniProtKB-SubCell"/>
</dbReference>
<comment type="subcellular location">
    <subcellularLocation>
        <location evidence="1">Nucleus</location>
    </subcellularLocation>
</comment>
<dbReference type="PROSITE" id="PS50048">
    <property type="entry name" value="ZN2_CY6_FUNGAL_2"/>
    <property type="match status" value="1"/>
</dbReference>
<feature type="domain" description="Zn(2)-C6 fungal-type" evidence="3">
    <location>
        <begin position="54"/>
        <end position="83"/>
    </location>
</feature>
<evidence type="ECO:0000256" key="2">
    <source>
        <dbReference type="ARBA" id="ARBA00023242"/>
    </source>
</evidence>
<dbReference type="OrthoDB" id="5386330at2759"/>
<keyword evidence="5" id="KW-1185">Reference proteome</keyword>
<evidence type="ECO:0000256" key="1">
    <source>
        <dbReference type="ARBA" id="ARBA00004123"/>
    </source>
</evidence>
<dbReference type="AlphaFoldDB" id="A0A8H3W0G0"/>
<comment type="caution">
    <text evidence="4">The sequence shown here is derived from an EMBL/GenBank/DDBJ whole genome shotgun (WGS) entry which is preliminary data.</text>
</comment>
<dbReference type="EMBL" id="WOWK01000104">
    <property type="protein sequence ID" value="KAF0318838.1"/>
    <property type="molecule type" value="Genomic_DNA"/>
</dbReference>
<dbReference type="PANTHER" id="PTHR37534">
    <property type="entry name" value="TRANSCRIPTIONAL ACTIVATOR PROTEIN UGA3"/>
    <property type="match status" value="1"/>
</dbReference>